<dbReference type="Pfam" id="PF00072">
    <property type="entry name" value="Response_reg"/>
    <property type="match status" value="1"/>
</dbReference>
<dbReference type="InterPro" id="IPR050595">
    <property type="entry name" value="Bact_response_regulator"/>
</dbReference>
<protein>
    <submittedName>
        <fullName evidence="4">Response regulator</fullName>
    </submittedName>
</protein>
<reference evidence="4" key="1">
    <citation type="journal article" date="2015" name="Int. J. Syst. Evol. Microbiol.">
        <title>Rhizobium oryzicola sp. nov., potential plant-growth-promoting endophytic bacteria isolated from rice roots.</title>
        <authorList>
            <person name="Zhang X.X."/>
            <person name="Gao J.S."/>
            <person name="Cao Y.H."/>
            <person name="Sheirdil R.A."/>
            <person name="Wang X.C."/>
            <person name="Zhang L."/>
        </authorList>
    </citation>
    <scope>NUCLEOTIDE SEQUENCE</scope>
    <source>
        <strain evidence="4">05753</strain>
    </source>
</reference>
<evidence type="ECO:0000313" key="5">
    <source>
        <dbReference type="Proteomes" id="UP001169006"/>
    </source>
</evidence>
<dbReference type="SMART" id="SM00448">
    <property type="entry name" value="REC"/>
    <property type="match status" value="1"/>
</dbReference>
<dbReference type="RefSeq" id="WP_302078840.1">
    <property type="nucleotide sequence ID" value="NZ_JAUKWQ010000009.1"/>
</dbReference>
<keyword evidence="1 2" id="KW-0597">Phosphoprotein</keyword>
<dbReference type="PANTHER" id="PTHR44591:SF24">
    <property type="entry name" value="PROTEIN-GLUTAMATE METHYLESTERASE_PROTEIN-GLUTAMINE GLUTAMINASE 1"/>
    <property type="match status" value="1"/>
</dbReference>
<proteinExistence type="predicted"/>
<evidence type="ECO:0000256" key="2">
    <source>
        <dbReference type="PROSITE-ProRule" id="PRU00169"/>
    </source>
</evidence>
<organism evidence="4 5">
    <name type="scientific">Rhizobium oryzicola</name>
    <dbReference type="NCBI Taxonomy" id="1232668"/>
    <lineage>
        <taxon>Bacteria</taxon>
        <taxon>Pseudomonadati</taxon>
        <taxon>Pseudomonadota</taxon>
        <taxon>Alphaproteobacteria</taxon>
        <taxon>Hyphomicrobiales</taxon>
        <taxon>Rhizobiaceae</taxon>
        <taxon>Rhizobium/Agrobacterium group</taxon>
        <taxon>Rhizobium</taxon>
    </lineage>
</organism>
<dbReference type="EMBL" id="JAUKWQ010000009">
    <property type="protein sequence ID" value="MDO1584596.1"/>
    <property type="molecule type" value="Genomic_DNA"/>
</dbReference>
<dbReference type="InterPro" id="IPR001789">
    <property type="entry name" value="Sig_transdc_resp-reg_receiver"/>
</dbReference>
<evidence type="ECO:0000259" key="3">
    <source>
        <dbReference type="PROSITE" id="PS50110"/>
    </source>
</evidence>
<evidence type="ECO:0000256" key="1">
    <source>
        <dbReference type="ARBA" id="ARBA00022553"/>
    </source>
</evidence>
<dbReference type="Gene3D" id="3.40.50.2300">
    <property type="match status" value="1"/>
</dbReference>
<gene>
    <name evidence="4" type="ORF">Q2T52_21120</name>
</gene>
<dbReference type="SUPFAM" id="SSF52172">
    <property type="entry name" value="CheY-like"/>
    <property type="match status" value="1"/>
</dbReference>
<dbReference type="PANTHER" id="PTHR44591">
    <property type="entry name" value="STRESS RESPONSE REGULATOR PROTEIN 1"/>
    <property type="match status" value="1"/>
</dbReference>
<dbReference type="NCBIfam" id="NF009972">
    <property type="entry name" value="PRK13435.1-3"/>
    <property type="match status" value="1"/>
</dbReference>
<evidence type="ECO:0000313" key="4">
    <source>
        <dbReference type="EMBL" id="MDO1584596.1"/>
    </source>
</evidence>
<accession>A0ABT8T1T8</accession>
<comment type="caution">
    <text evidence="4">The sequence shown here is derived from an EMBL/GenBank/DDBJ whole genome shotgun (WGS) entry which is preliminary data.</text>
</comment>
<feature type="modified residue" description="4-aspartylphosphate" evidence="2">
    <location>
        <position position="52"/>
    </location>
</feature>
<dbReference type="Proteomes" id="UP001169006">
    <property type="component" value="Unassembled WGS sequence"/>
</dbReference>
<sequence length="137" mass="14737">MKYRFLIVEDSLLLAMDLDEAVTRSGHEVVGIAPDVKVALNYAQDADIAFVDVRLADGETGPQLARSLVERGILVIFVTGNPTLVEGRDAGALGVIAKPLTNQAASDVIQFAVDWKNGLQRNPPARLKLFRPMAPAA</sequence>
<dbReference type="InterPro" id="IPR011006">
    <property type="entry name" value="CheY-like_superfamily"/>
</dbReference>
<dbReference type="PROSITE" id="PS50110">
    <property type="entry name" value="RESPONSE_REGULATORY"/>
    <property type="match status" value="1"/>
</dbReference>
<name>A0ABT8T1T8_9HYPH</name>
<feature type="domain" description="Response regulatory" evidence="3">
    <location>
        <begin position="4"/>
        <end position="113"/>
    </location>
</feature>
<reference evidence="4" key="2">
    <citation type="submission" date="2023-07" db="EMBL/GenBank/DDBJ databases">
        <authorList>
            <person name="Sun H."/>
        </authorList>
    </citation>
    <scope>NUCLEOTIDE SEQUENCE</scope>
    <source>
        <strain evidence="4">05753</strain>
    </source>
</reference>
<keyword evidence="5" id="KW-1185">Reference proteome</keyword>